<accession>A0A1I0D025</accession>
<dbReference type="Gene3D" id="3.60.21.10">
    <property type="match status" value="1"/>
</dbReference>
<evidence type="ECO:0000313" key="2">
    <source>
        <dbReference type="Proteomes" id="UP000199345"/>
    </source>
</evidence>
<dbReference type="AlphaFoldDB" id="A0A1I0D025"/>
<sequence>MLSGLFVFATIVLADGSNEPAIIQSDKPFAFAVIGDGPYGDDKQAAFDRMIDAINHDRAVRFVIHVGDIKSGGTECTNERLQRRFDQLQKIRTALIYTPGDNEWADCHRVSNGSWNPLQRLAFLRQLFFPNPGMTTGQKPRRIQTQSALTGYEKYVENGMFMTNQIVVSTIHVVGSNNNLHPWSGIDPADSFENPREDRIQEFIERSAAAIAWLEETFRKATNSKAAGIFIAIHADPKFELPFRDSNRAGYNPFIEKLLALSLDYDKPVVLGHGDSHLFRVDRPRLVPWYANADATGPNDNVQVPKLTRMGVFGDSELHWIKVTADPRSDEVFIFSPQLVRGNF</sequence>
<dbReference type="RefSeq" id="WP_177170342.1">
    <property type="nucleotide sequence ID" value="NZ_FOIA01000017.1"/>
</dbReference>
<dbReference type="SUPFAM" id="SSF56300">
    <property type="entry name" value="Metallo-dependent phosphatases"/>
    <property type="match status" value="1"/>
</dbReference>
<organism evidence="1 2">
    <name type="scientific">Nitrosomonas marina</name>
    <dbReference type="NCBI Taxonomy" id="917"/>
    <lineage>
        <taxon>Bacteria</taxon>
        <taxon>Pseudomonadati</taxon>
        <taxon>Pseudomonadota</taxon>
        <taxon>Betaproteobacteria</taxon>
        <taxon>Nitrosomonadales</taxon>
        <taxon>Nitrosomonadaceae</taxon>
        <taxon>Nitrosomonas</taxon>
    </lineage>
</organism>
<protein>
    <recommendedName>
        <fullName evidence="3">Calcineurin-like phosphoesterase</fullName>
    </recommendedName>
</protein>
<reference evidence="2" key="1">
    <citation type="submission" date="2016-10" db="EMBL/GenBank/DDBJ databases">
        <authorList>
            <person name="Varghese N."/>
            <person name="Submissions S."/>
        </authorList>
    </citation>
    <scope>NUCLEOTIDE SEQUENCE [LARGE SCALE GENOMIC DNA]</scope>
    <source>
        <strain evidence="2">Nm71</strain>
    </source>
</reference>
<evidence type="ECO:0000313" key="1">
    <source>
        <dbReference type="EMBL" id="SET25085.1"/>
    </source>
</evidence>
<name>A0A1I0D025_9PROT</name>
<dbReference type="EMBL" id="FOIA01000017">
    <property type="protein sequence ID" value="SET25085.1"/>
    <property type="molecule type" value="Genomic_DNA"/>
</dbReference>
<dbReference type="Proteomes" id="UP000199345">
    <property type="component" value="Unassembled WGS sequence"/>
</dbReference>
<gene>
    <name evidence="1" type="ORF">SAMN05216326_11720</name>
</gene>
<evidence type="ECO:0008006" key="3">
    <source>
        <dbReference type="Google" id="ProtNLM"/>
    </source>
</evidence>
<dbReference type="InterPro" id="IPR029052">
    <property type="entry name" value="Metallo-depent_PP-like"/>
</dbReference>
<proteinExistence type="predicted"/>
<keyword evidence="2" id="KW-1185">Reference proteome</keyword>